<dbReference type="GO" id="GO:0016491">
    <property type="term" value="F:oxidoreductase activity"/>
    <property type="evidence" value="ECO:0007669"/>
    <property type="project" value="UniProtKB-KW"/>
</dbReference>
<dbReference type="InterPro" id="IPR034457">
    <property type="entry name" value="Organic_radical-activating"/>
</dbReference>
<dbReference type="PROSITE" id="PS51918">
    <property type="entry name" value="RADICAL_SAM"/>
    <property type="match status" value="1"/>
</dbReference>
<dbReference type="GO" id="GO:0051539">
    <property type="term" value="F:4 iron, 4 sulfur cluster binding"/>
    <property type="evidence" value="ECO:0007669"/>
    <property type="project" value="UniProtKB-KW"/>
</dbReference>
<dbReference type="InterPro" id="IPR007197">
    <property type="entry name" value="rSAM"/>
</dbReference>
<evidence type="ECO:0000259" key="9">
    <source>
        <dbReference type="PROSITE" id="PS51379"/>
    </source>
</evidence>
<dbReference type="Gene3D" id="3.30.70.20">
    <property type="match status" value="1"/>
</dbReference>
<evidence type="ECO:0000256" key="7">
    <source>
        <dbReference type="ARBA" id="ARBA00023004"/>
    </source>
</evidence>
<name>A0A178IGF4_9BACT</name>
<dbReference type="PROSITE" id="PS01087">
    <property type="entry name" value="RADICAL_ACTIVATING"/>
    <property type="match status" value="1"/>
</dbReference>
<dbReference type="InterPro" id="IPR058240">
    <property type="entry name" value="rSAM_sf"/>
</dbReference>
<evidence type="ECO:0000256" key="5">
    <source>
        <dbReference type="ARBA" id="ARBA00022723"/>
    </source>
</evidence>
<keyword evidence="12" id="KW-1185">Reference proteome</keyword>
<dbReference type="InterPro" id="IPR001989">
    <property type="entry name" value="Radical_activat_CS"/>
</dbReference>
<dbReference type="SFLD" id="SFLDG01066">
    <property type="entry name" value="organic_radical-activating_enz"/>
    <property type="match status" value="1"/>
</dbReference>
<dbReference type="PROSITE" id="PS51379">
    <property type="entry name" value="4FE4S_FER_2"/>
    <property type="match status" value="2"/>
</dbReference>
<proteinExistence type="inferred from homology"/>
<comment type="cofactor">
    <cofactor evidence="1">
        <name>[4Fe-4S] cluster</name>
        <dbReference type="ChEBI" id="CHEBI:49883"/>
    </cofactor>
</comment>
<dbReference type="SFLD" id="SFLDG01118">
    <property type="entry name" value="activating_enzymes__group_2"/>
    <property type="match status" value="1"/>
</dbReference>
<evidence type="ECO:0000256" key="1">
    <source>
        <dbReference type="ARBA" id="ARBA00001966"/>
    </source>
</evidence>
<dbReference type="InterPro" id="IPR017900">
    <property type="entry name" value="4Fe4S_Fe_S_CS"/>
</dbReference>
<evidence type="ECO:0000313" key="12">
    <source>
        <dbReference type="Proteomes" id="UP000078486"/>
    </source>
</evidence>
<dbReference type="PIRSF" id="PIRSF000371">
    <property type="entry name" value="PFL_act_enz"/>
    <property type="match status" value="1"/>
</dbReference>
<dbReference type="SUPFAM" id="SSF54862">
    <property type="entry name" value="4Fe-4S ferredoxins"/>
    <property type="match status" value="1"/>
</dbReference>
<dbReference type="Pfam" id="PF00037">
    <property type="entry name" value="Fer4"/>
    <property type="match status" value="1"/>
</dbReference>
<evidence type="ECO:0000313" key="11">
    <source>
        <dbReference type="EMBL" id="OAM88106.1"/>
    </source>
</evidence>
<sequence>MIHGIVTDIQRFSLHDGPGIRTTVFLKGCLMRCEWCHNPETIDPAPQLLFYAGNCIGCGECVEACPQGNHRFAPADDGGAPAVATGGAPRVITHDFSRGSCSVCGACAGRCPASSLQVAGRRMEVADVMAELLEDRAFYREEGGVTLSGGEPMMQPEFARGILHACKREGIRTAIETTLCYPWSRIEPLLGELDLIMFDLKLADAEKHRRHTGVSNRLLWENLGRLNRCGKPLIARTPLVAGINDSEDEIVPIARALGRLDNLLYYEFLPYHPLGAGKYEALGRTAPVFQPPSGQTLRRLVHAARAQANNIKIYINGKPENYEIQHTTGSLA</sequence>
<dbReference type="Proteomes" id="UP000078486">
    <property type="component" value="Unassembled WGS sequence"/>
</dbReference>
<feature type="domain" description="4Fe-4S ferredoxin-type" evidence="9">
    <location>
        <begin position="46"/>
        <end position="75"/>
    </location>
</feature>
<dbReference type="PANTHER" id="PTHR30352">
    <property type="entry name" value="PYRUVATE FORMATE-LYASE-ACTIVATING ENZYME"/>
    <property type="match status" value="1"/>
</dbReference>
<evidence type="ECO:0000256" key="6">
    <source>
        <dbReference type="ARBA" id="ARBA00023002"/>
    </source>
</evidence>
<dbReference type="PANTHER" id="PTHR30352:SF4">
    <property type="entry name" value="PYRUVATE FORMATE-LYASE 2-ACTIVATING ENZYME"/>
    <property type="match status" value="1"/>
</dbReference>
<evidence type="ECO:0000256" key="2">
    <source>
        <dbReference type="ARBA" id="ARBA00009777"/>
    </source>
</evidence>
<dbReference type="PROSITE" id="PS00198">
    <property type="entry name" value="4FE4S_FER_1"/>
    <property type="match status" value="1"/>
</dbReference>
<keyword evidence="7" id="KW-0408">Iron</keyword>
<dbReference type="InterPro" id="IPR013785">
    <property type="entry name" value="Aldolase_TIM"/>
</dbReference>
<reference evidence="11 12" key="1">
    <citation type="submission" date="2016-01" db="EMBL/GenBank/DDBJ databases">
        <title>High potential of lignocellulose degradation of a new Verrucomicrobia species.</title>
        <authorList>
            <person name="Wang Y."/>
            <person name="Shi Y."/>
            <person name="Qiu Z."/>
            <person name="Liu S."/>
            <person name="Yang H."/>
        </authorList>
    </citation>
    <scope>NUCLEOTIDE SEQUENCE [LARGE SCALE GENOMIC DNA]</scope>
    <source>
        <strain evidence="11 12">TSB47</strain>
    </source>
</reference>
<dbReference type="GO" id="GO:0046872">
    <property type="term" value="F:metal ion binding"/>
    <property type="evidence" value="ECO:0007669"/>
    <property type="project" value="UniProtKB-KW"/>
</dbReference>
<dbReference type="AlphaFoldDB" id="A0A178IGF4"/>
<feature type="domain" description="4Fe-4S ferredoxin-type" evidence="9">
    <location>
        <begin position="90"/>
        <end position="121"/>
    </location>
</feature>
<dbReference type="InterPro" id="IPR040074">
    <property type="entry name" value="BssD/PflA/YjjW"/>
</dbReference>
<protein>
    <recommendedName>
        <fullName evidence="13">Glycyl-radical enzyme activating protein</fullName>
    </recommendedName>
</protein>
<comment type="caution">
    <text evidence="11">The sequence shown here is derived from an EMBL/GenBank/DDBJ whole genome shotgun (WGS) entry which is preliminary data.</text>
</comment>
<dbReference type="RefSeq" id="WP_068771825.1">
    <property type="nucleotide sequence ID" value="NZ_CP109796.1"/>
</dbReference>
<dbReference type="Pfam" id="PF04055">
    <property type="entry name" value="Radical_SAM"/>
    <property type="match status" value="1"/>
</dbReference>
<dbReference type="InterPro" id="IPR017896">
    <property type="entry name" value="4Fe4S_Fe-S-bd"/>
</dbReference>
<keyword evidence="3" id="KW-0004">4Fe-4S</keyword>
<dbReference type="STRING" id="1184151.AW736_18705"/>
<keyword evidence="4" id="KW-0949">S-adenosyl-L-methionine</keyword>
<keyword evidence="8" id="KW-0411">Iron-sulfur</keyword>
<keyword evidence="6" id="KW-0560">Oxidoreductase</keyword>
<evidence type="ECO:0000259" key="10">
    <source>
        <dbReference type="PROSITE" id="PS51918"/>
    </source>
</evidence>
<dbReference type="OrthoDB" id="9782387at2"/>
<dbReference type="NCBIfam" id="TIGR02494">
    <property type="entry name" value="PFLE_PFLC"/>
    <property type="match status" value="1"/>
</dbReference>
<dbReference type="EMBL" id="LRRQ01000144">
    <property type="protein sequence ID" value="OAM88106.1"/>
    <property type="molecule type" value="Genomic_DNA"/>
</dbReference>
<evidence type="ECO:0008006" key="13">
    <source>
        <dbReference type="Google" id="ProtNLM"/>
    </source>
</evidence>
<dbReference type="Gene3D" id="3.20.20.70">
    <property type="entry name" value="Aldolase class I"/>
    <property type="match status" value="1"/>
</dbReference>
<evidence type="ECO:0000256" key="4">
    <source>
        <dbReference type="ARBA" id="ARBA00022691"/>
    </source>
</evidence>
<dbReference type="CDD" id="cd01335">
    <property type="entry name" value="Radical_SAM"/>
    <property type="match status" value="1"/>
</dbReference>
<gene>
    <name evidence="11" type="ORF">AW736_18705</name>
</gene>
<evidence type="ECO:0000256" key="8">
    <source>
        <dbReference type="ARBA" id="ARBA00023014"/>
    </source>
</evidence>
<dbReference type="SUPFAM" id="SSF102114">
    <property type="entry name" value="Radical SAM enzymes"/>
    <property type="match status" value="1"/>
</dbReference>
<accession>A0A178IGF4</accession>
<dbReference type="InterPro" id="IPR012839">
    <property type="entry name" value="Organic_radical_activase"/>
</dbReference>
<evidence type="ECO:0000256" key="3">
    <source>
        <dbReference type="ARBA" id="ARBA00022485"/>
    </source>
</evidence>
<dbReference type="Pfam" id="PF13353">
    <property type="entry name" value="Fer4_12"/>
    <property type="match status" value="1"/>
</dbReference>
<organism evidence="11 12">
    <name type="scientific">Termitidicoccus mucosus</name>
    <dbReference type="NCBI Taxonomy" id="1184151"/>
    <lineage>
        <taxon>Bacteria</taxon>
        <taxon>Pseudomonadati</taxon>
        <taxon>Verrucomicrobiota</taxon>
        <taxon>Opitutia</taxon>
        <taxon>Opitutales</taxon>
        <taxon>Opitutaceae</taxon>
        <taxon>Termitidicoccus</taxon>
    </lineage>
</organism>
<keyword evidence="5" id="KW-0479">Metal-binding</keyword>
<dbReference type="SFLD" id="SFLDS00029">
    <property type="entry name" value="Radical_SAM"/>
    <property type="match status" value="1"/>
</dbReference>
<feature type="domain" description="Radical SAM core" evidence="10">
    <location>
        <begin position="15"/>
        <end position="318"/>
    </location>
</feature>
<comment type="similarity">
    <text evidence="2">Belongs to the organic radical-activating enzymes family.</text>
</comment>